<dbReference type="AlphaFoldDB" id="M2YT77"/>
<dbReference type="Proteomes" id="UP000016932">
    <property type="component" value="Unassembled WGS sequence"/>
</dbReference>
<dbReference type="HOGENOM" id="CLU_2644796_0_0_1"/>
<dbReference type="VEuPathDB" id="FungiDB:MYCFIDRAFT_26762"/>
<name>M2YT77_PSEFD</name>
<dbReference type="RefSeq" id="XP_007927905.1">
    <property type="nucleotide sequence ID" value="XM_007929714.1"/>
</dbReference>
<evidence type="ECO:0000313" key="1">
    <source>
        <dbReference type="EMBL" id="EME80950.1"/>
    </source>
</evidence>
<feature type="non-terminal residue" evidence="1">
    <location>
        <position position="1"/>
    </location>
</feature>
<dbReference type="STRING" id="383855.M2YT77"/>
<reference evidence="1 2" key="1">
    <citation type="journal article" date="2012" name="PLoS Pathog.">
        <title>Diverse lifestyles and strategies of plant pathogenesis encoded in the genomes of eighteen Dothideomycetes fungi.</title>
        <authorList>
            <person name="Ohm R.A."/>
            <person name="Feau N."/>
            <person name="Henrissat B."/>
            <person name="Schoch C.L."/>
            <person name="Horwitz B.A."/>
            <person name="Barry K.W."/>
            <person name="Condon B.J."/>
            <person name="Copeland A.C."/>
            <person name="Dhillon B."/>
            <person name="Glaser F."/>
            <person name="Hesse C.N."/>
            <person name="Kosti I."/>
            <person name="LaButti K."/>
            <person name="Lindquist E.A."/>
            <person name="Lucas S."/>
            <person name="Salamov A.A."/>
            <person name="Bradshaw R.E."/>
            <person name="Ciuffetti L."/>
            <person name="Hamelin R.C."/>
            <person name="Kema G.H.J."/>
            <person name="Lawrence C."/>
            <person name="Scott J.A."/>
            <person name="Spatafora J.W."/>
            <person name="Turgeon B.G."/>
            <person name="de Wit P.J.G.M."/>
            <person name="Zhong S."/>
            <person name="Goodwin S.B."/>
            <person name="Grigoriev I.V."/>
        </authorList>
    </citation>
    <scope>NUCLEOTIDE SEQUENCE [LARGE SCALE GENOMIC DNA]</scope>
    <source>
        <strain evidence="1 2">CIRAD86</strain>
    </source>
</reference>
<accession>M2YT77</accession>
<organism evidence="1 2">
    <name type="scientific">Pseudocercospora fijiensis (strain CIRAD86)</name>
    <name type="common">Black leaf streak disease fungus</name>
    <name type="synonym">Mycosphaerella fijiensis</name>
    <dbReference type="NCBI Taxonomy" id="383855"/>
    <lineage>
        <taxon>Eukaryota</taxon>
        <taxon>Fungi</taxon>
        <taxon>Dikarya</taxon>
        <taxon>Ascomycota</taxon>
        <taxon>Pezizomycotina</taxon>
        <taxon>Dothideomycetes</taxon>
        <taxon>Dothideomycetidae</taxon>
        <taxon>Mycosphaerellales</taxon>
        <taxon>Mycosphaerellaceae</taxon>
        <taxon>Pseudocercospora</taxon>
    </lineage>
</organism>
<keyword evidence="2" id="KW-1185">Reference proteome</keyword>
<protein>
    <recommendedName>
        <fullName evidence="3">Alcohol dehydrogenase-like C-terminal domain-containing protein</fullName>
    </recommendedName>
</protein>
<sequence length="77" mass="8367">GGEGVDVCFDAAGVQIGVDSGLKAVTARGTFVNIALWGDRRPSLDMIDMVFCERKYMAGKSSGELNQHRINADSFEW</sequence>
<evidence type="ECO:0000313" key="2">
    <source>
        <dbReference type="Proteomes" id="UP000016932"/>
    </source>
</evidence>
<gene>
    <name evidence="1" type="ORF">MYCFIDRAFT_26762</name>
</gene>
<dbReference type="Gene3D" id="3.40.50.720">
    <property type="entry name" value="NAD(P)-binding Rossmann-like Domain"/>
    <property type="match status" value="1"/>
</dbReference>
<dbReference type="KEGG" id="pfj:MYCFIDRAFT_26762"/>
<dbReference type="EMBL" id="KB446560">
    <property type="protein sequence ID" value="EME80950.1"/>
    <property type="molecule type" value="Genomic_DNA"/>
</dbReference>
<dbReference type="GeneID" id="19338521"/>
<dbReference type="SUPFAM" id="SSF51735">
    <property type="entry name" value="NAD(P)-binding Rossmann-fold domains"/>
    <property type="match status" value="1"/>
</dbReference>
<proteinExistence type="predicted"/>
<dbReference type="InterPro" id="IPR036291">
    <property type="entry name" value="NAD(P)-bd_dom_sf"/>
</dbReference>
<evidence type="ECO:0008006" key="3">
    <source>
        <dbReference type="Google" id="ProtNLM"/>
    </source>
</evidence>